<comment type="function">
    <text evidence="3">Catalyzes the formation of L-homocysteine from O-succinyl-L-homoserine (OSHS) and hydrogen sulfide.</text>
</comment>
<dbReference type="InterPro" id="IPR015422">
    <property type="entry name" value="PyrdxlP-dep_Trfase_small"/>
</dbReference>
<evidence type="ECO:0000256" key="4">
    <source>
        <dbReference type="PIRSR" id="PIRSR001434-2"/>
    </source>
</evidence>
<dbReference type="PANTHER" id="PTHR11808">
    <property type="entry name" value="TRANS-SULFURATION ENZYME FAMILY MEMBER"/>
    <property type="match status" value="1"/>
</dbReference>
<dbReference type="InterPro" id="IPR000277">
    <property type="entry name" value="Cys/Met-Metab_PyrdxlP-dep_enz"/>
</dbReference>
<accession>A0A9J7AZ78</accession>
<dbReference type="KEGG" id="naci:NUH88_07660"/>
<dbReference type="SUPFAM" id="SSF53383">
    <property type="entry name" value="PLP-dependent transferases"/>
    <property type="match status" value="1"/>
</dbReference>
<dbReference type="CDD" id="cd00614">
    <property type="entry name" value="CGS_like"/>
    <property type="match status" value="1"/>
</dbReference>
<dbReference type="InterPro" id="IPR015424">
    <property type="entry name" value="PyrdxlP-dep_Trfase"/>
</dbReference>
<evidence type="ECO:0000313" key="6">
    <source>
        <dbReference type="EMBL" id="UUX51564.1"/>
    </source>
</evidence>
<dbReference type="GO" id="GO:0019346">
    <property type="term" value="P:transsulfuration"/>
    <property type="evidence" value="ECO:0007669"/>
    <property type="project" value="InterPro"/>
</dbReference>
<evidence type="ECO:0000256" key="2">
    <source>
        <dbReference type="ARBA" id="ARBA00022898"/>
    </source>
</evidence>
<comment type="catalytic activity">
    <reaction evidence="3">
        <text>O-succinyl-L-homoserine + hydrogen sulfide = L-homocysteine + succinate</text>
        <dbReference type="Rhea" id="RHEA:27826"/>
        <dbReference type="ChEBI" id="CHEBI:29919"/>
        <dbReference type="ChEBI" id="CHEBI:30031"/>
        <dbReference type="ChEBI" id="CHEBI:57661"/>
        <dbReference type="ChEBI" id="CHEBI:58199"/>
    </reaction>
</comment>
<dbReference type="GO" id="GO:0005737">
    <property type="term" value="C:cytoplasm"/>
    <property type="evidence" value="ECO:0007669"/>
    <property type="project" value="TreeGrafter"/>
</dbReference>
<dbReference type="HAMAP" id="MF_02056">
    <property type="entry name" value="MetZ"/>
    <property type="match status" value="1"/>
</dbReference>
<evidence type="ECO:0000256" key="3">
    <source>
        <dbReference type="HAMAP-Rule" id="MF_02056"/>
    </source>
</evidence>
<name>A0A9J7AZ78_9PROT</name>
<dbReference type="EC" id="2.5.1.-" evidence="3"/>
<proteinExistence type="inferred from homology"/>
<comment type="similarity">
    <text evidence="3">Belongs to the trans-sulfuration enzymes family. MetZ subfamily.</text>
</comment>
<organism evidence="6 7">
    <name type="scientific">Nisaea acidiphila</name>
    <dbReference type="NCBI Taxonomy" id="1862145"/>
    <lineage>
        <taxon>Bacteria</taxon>
        <taxon>Pseudomonadati</taxon>
        <taxon>Pseudomonadota</taxon>
        <taxon>Alphaproteobacteria</taxon>
        <taxon>Rhodospirillales</taxon>
        <taxon>Thalassobaculaceae</taxon>
        <taxon>Nisaea</taxon>
    </lineage>
</organism>
<evidence type="ECO:0000313" key="7">
    <source>
        <dbReference type="Proteomes" id="UP001060336"/>
    </source>
</evidence>
<evidence type="ECO:0000256" key="5">
    <source>
        <dbReference type="RuleBase" id="RU362118"/>
    </source>
</evidence>
<dbReference type="Pfam" id="PF01053">
    <property type="entry name" value="Cys_Met_Meta_PP"/>
    <property type="match status" value="1"/>
</dbReference>
<dbReference type="EMBL" id="CP102480">
    <property type="protein sequence ID" value="UUX51564.1"/>
    <property type="molecule type" value="Genomic_DNA"/>
</dbReference>
<comment type="subunit">
    <text evidence="3">Homotetramer.</text>
</comment>
<sequence>MTDKTNPAFTEAADWDLETRLVRGGTQRSEFGETAEALFLTSGYVYESADSAEARFNGEEDGYMYSRYGNPTVQMFEDRMALLEDAETCFATASGMAAVWAALICQLKTGDHVVAARALFGSCHHILTKIFPKFGIEATLIDGTDIGQWSAAIKPNTKVFFFETPSNPTLEIIDIPAVVEIAHKAGARVVIDNVFSTPILQQPIRLGADVSVYSGTKHIDGQGRTLGGAVLCSNEFRKDYLEPFMRHTGGCLSPFNAWVLLKGLETLDLRVQRQCENARKIAEFLEAHDKIEKVIYPGLPSHPQHAIAARQMSNFGTLVSFDVKGGKEAAFTLLNNLEIVDISNNLGDTKSLITHPYTTTHRAMEEADRAALGIGQGLVRISAGIESASDLIGDLDRALGSI</sequence>
<feature type="modified residue" description="N6-(pyridoxal phosphate)lysine" evidence="3 4">
    <location>
        <position position="217"/>
    </location>
</feature>
<dbReference type="FunFam" id="3.90.1150.10:FF:000033">
    <property type="entry name" value="Cystathionine gamma-synthase"/>
    <property type="match status" value="1"/>
</dbReference>
<dbReference type="NCBIfam" id="TIGR01325">
    <property type="entry name" value="O_suc_HS_sulf"/>
    <property type="match status" value="1"/>
</dbReference>
<keyword evidence="3" id="KW-0808">Transferase</keyword>
<dbReference type="Gene3D" id="3.40.640.10">
    <property type="entry name" value="Type I PLP-dependent aspartate aminotransferase-like (Major domain)"/>
    <property type="match status" value="1"/>
</dbReference>
<keyword evidence="2 3" id="KW-0663">Pyridoxal phosphate</keyword>
<comment type="cofactor">
    <cofactor evidence="1 3 5">
        <name>pyridoxal 5'-phosphate</name>
        <dbReference type="ChEBI" id="CHEBI:597326"/>
    </cofactor>
</comment>
<evidence type="ECO:0000256" key="1">
    <source>
        <dbReference type="ARBA" id="ARBA00001933"/>
    </source>
</evidence>
<keyword evidence="7" id="KW-1185">Reference proteome</keyword>
<dbReference type="PIRSF" id="PIRSF001434">
    <property type="entry name" value="CGS"/>
    <property type="match status" value="1"/>
</dbReference>
<dbReference type="Gene3D" id="3.90.1150.10">
    <property type="entry name" value="Aspartate Aminotransferase, domain 1"/>
    <property type="match status" value="1"/>
</dbReference>
<dbReference type="Proteomes" id="UP001060336">
    <property type="component" value="Chromosome"/>
</dbReference>
<dbReference type="NCBIfam" id="NF006003">
    <property type="entry name" value="PRK08133.1"/>
    <property type="match status" value="1"/>
</dbReference>
<dbReference type="GO" id="GO:0016765">
    <property type="term" value="F:transferase activity, transferring alkyl or aryl (other than methyl) groups"/>
    <property type="evidence" value="ECO:0007669"/>
    <property type="project" value="UniProtKB-UniRule"/>
</dbReference>
<dbReference type="FunFam" id="3.40.640.10:FF:000046">
    <property type="entry name" value="Cystathionine gamma-lyase"/>
    <property type="match status" value="1"/>
</dbReference>
<keyword evidence="3" id="KW-0028">Amino-acid biosynthesis</keyword>
<dbReference type="AlphaFoldDB" id="A0A9J7AZ78"/>
<dbReference type="InterPro" id="IPR015421">
    <property type="entry name" value="PyrdxlP-dep_Trfase_major"/>
</dbReference>
<dbReference type="GO" id="GO:0016846">
    <property type="term" value="F:carbon-sulfur lyase activity"/>
    <property type="evidence" value="ECO:0007669"/>
    <property type="project" value="TreeGrafter"/>
</dbReference>
<comment type="pathway">
    <text evidence="3">Amino-acid biosynthesis; L-methionine biosynthesis via de novo pathway; L-homocysteine from O-succinyl-L-homoserine: step 1/1.</text>
</comment>
<dbReference type="RefSeq" id="WP_257771131.1">
    <property type="nucleotide sequence ID" value="NZ_CP102480.1"/>
</dbReference>
<dbReference type="GO" id="GO:0030170">
    <property type="term" value="F:pyridoxal phosphate binding"/>
    <property type="evidence" value="ECO:0007669"/>
    <property type="project" value="UniProtKB-UniRule"/>
</dbReference>
<dbReference type="PANTHER" id="PTHR11808:SF80">
    <property type="entry name" value="CYSTATHIONINE GAMMA-LYASE"/>
    <property type="match status" value="1"/>
</dbReference>
<protein>
    <recommendedName>
        <fullName evidence="3">O-succinylhomoserine sulfhydrylase</fullName>
        <shortName evidence="3">OSH sulfhydrylase</shortName>
        <shortName evidence="3">OSHS sulfhydrylase</shortName>
        <ecNumber evidence="3">2.5.1.-</ecNumber>
    </recommendedName>
</protein>
<dbReference type="GO" id="GO:0071266">
    <property type="term" value="P:'de novo' L-methionine biosynthetic process"/>
    <property type="evidence" value="ECO:0007669"/>
    <property type="project" value="UniProtKB-UniRule"/>
</dbReference>
<keyword evidence="3" id="KW-0486">Methionine biosynthesis</keyword>
<dbReference type="GO" id="GO:0071268">
    <property type="term" value="P:homocysteine biosynthetic process"/>
    <property type="evidence" value="ECO:0007669"/>
    <property type="project" value="InterPro"/>
</dbReference>
<gene>
    <name evidence="3 6" type="primary">metZ</name>
    <name evidence="6" type="ORF">NUH88_07660</name>
</gene>
<dbReference type="InterPro" id="IPR006234">
    <property type="entry name" value="O-succ-hSer_sulfhydrylase"/>
</dbReference>
<reference evidence="6" key="1">
    <citation type="submission" date="2022-08" db="EMBL/GenBank/DDBJ databases">
        <title>Nisaea acidiphila sp. nov., isolated from a marine algal debris and emended description of the genus Nisaea Urios et al. 2008.</title>
        <authorList>
            <person name="Kwon K."/>
        </authorList>
    </citation>
    <scope>NUCLEOTIDE SEQUENCE</scope>
    <source>
        <strain evidence="6">MEBiC11861</strain>
    </source>
</reference>